<accession>A0AAN7Z1M0</accession>
<dbReference type="Proteomes" id="UP001305414">
    <property type="component" value="Unassembled WGS sequence"/>
</dbReference>
<organism evidence="1 2">
    <name type="scientific">Xylaria bambusicola</name>
    <dbReference type="NCBI Taxonomy" id="326684"/>
    <lineage>
        <taxon>Eukaryota</taxon>
        <taxon>Fungi</taxon>
        <taxon>Dikarya</taxon>
        <taxon>Ascomycota</taxon>
        <taxon>Pezizomycotina</taxon>
        <taxon>Sordariomycetes</taxon>
        <taxon>Xylariomycetidae</taxon>
        <taxon>Xylariales</taxon>
        <taxon>Xylariaceae</taxon>
        <taxon>Xylaria</taxon>
    </lineage>
</organism>
<evidence type="ECO:0008006" key="3">
    <source>
        <dbReference type="Google" id="ProtNLM"/>
    </source>
</evidence>
<protein>
    <recommendedName>
        <fullName evidence="3">Thioesterase domain-containing protein</fullName>
    </recommendedName>
</protein>
<evidence type="ECO:0000313" key="1">
    <source>
        <dbReference type="EMBL" id="KAK5625762.1"/>
    </source>
</evidence>
<proteinExistence type="predicted"/>
<dbReference type="Gene3D" id="3.40.50.1820">
    <property type="entry name" value="alpha/beta hydrolase"/>
    <property type="match status" value="1"/>
</dbReference>
<dbReference type="AlphaFoldDB" id="A0AAN7Z1M0"/>
<dbReference type="SUPFAM" id="SSF53474">
    <property type="entry name" value="alpha/beta-Hydrolases"/>
    <property type="match status" value="1"/>
</dbReference>
<name>A0AAN7Z1M0_9PEZI</name>
<comment type="caution">
    <text evidence="1">The sequence shown here is derived from an EMBL/GenBank/DDBJ whole genome shotgun (WGS) entry which is preliminary data.</text>
</comment>
<reference evidence="1 2" key="1">
    <citation type="submission" date="2023-10" db="EMBL/GenBank/DDBJ databases">
        <title>Draft genome sequence of Xylaria bambusicola isolate GMP-LS, the root and basal stem rot pathogen of sugarcane in Indonesia.</title>
        <authorList>
            <person name="Selvaraj P."/>
            <person name="Muralishankar V."/>
            <person name="Muruganantham S."/>
            <person name="Sp S."/>
            <person name="Haryani S."/>
            <person name="Lau K.J.X."/>
            <person name="Naqvi N.I."/>
        </authorList>
    </citation>
    <scope>NUCLEOTIDE SEQUENCE [LARGE SCALE GENOMIC DNA]</scope>
    <source>
        <strain evidence="1">GMP-LS</strain>
    </source>
</reference>
<evidence type="ECO:0000313" key="2">
    <source>
        <dbReference type="Proteomes" id="UP001305414"/>
    </source>
</evidence>
<gene>
    <name evidence="1" type="ORF">RRF57_001478</name>
</gene>
<dbReference type="EMBL" id="JAWHQM010000002">
    <property type="protein sequence ID" value="KAK5625762.1"/>
    <property type="molecule type" value="Genomic_DNA"/>
</dbReference>
<sequence>MLENPALIYEGPTPLWLDKQPAPLILLHDGGGTTFSYHCLYPIGRTLYGIQNARLDEGGYWESGVSGMASHYIELLEKALPNGGEILIGGWSMGGLLSLEVAWQLANQPADSTKPKFTILGMIFIDSVYAKKLSGLRNMPELTAKPVVKSPEELKAMTLREKVDLNMTHARMMITHWDMPDWKGREAEIPPTILMRAKEFVKEDGQAFVDYVHEYRLLGWDNYHGGAWIKEVVDLDGHHFNIFEDKYLKDITAKIAAAADDLDKDNI</sequence>
<keyword evidence="2" id="KW-1185">Reference proteome</keyword>
<dbReference type="InterPro" id="IPR029058">
    <property type="entry name" value="AB_hydrolase_fold"/>
</dbReference>